<dbReference type="SUPFAM" id="SSF57756">
    <property type="entry name" value="Retrovirus zinc finger-like domains"/>
    <property type="match status" value="1"/>
</dbReference>
<evidence type="ECO:0000256" key="1">
    <source>
        <dbReference type="PROSITE-ProRule" id="PRU00047"/>
    </source>
</evidence>
<gene>
    <name evidence="4" type="ORF">TCAL_15044</name>
</gene>
<dbReference type="Pfam" id="PF00098">
    <property type="entry name" value="zf-CCHC"/>
    <property type="match status" value="1"/>
</dbReference>
<dbReference type="GO" id="GO:0003676">
    <property type="term" value="F:nucleic acid binding"/>
    <property type="evidence" value="ECO:0007669"/>
    <property type="project" value="InterPro"/>
</dbReference>
<feature type="compositionally biased region" description="Basic and acidic residues" evidence="2">
    <location>
        <begin position="277"/>
        <end position="316"/>
    </location>
</feature>
<keyword evidence="1" id="KW-0479">Metal-binding</keyword>
<feature type="region of interest" description="Disordered" evidence="2">
    <location>
        <begin position="252"/>
        <end position="365"/>
    </location>
</feature>
<accession>A0A553NX83</accession>
<protein>
    <recommendedName>
        <fullName evidence="3">CCHC-type domain-containing protein</fullName>
    </recommendedName>
</protein>
<dbReference type="InterPro" id="IPR036875">
    <property type="entry name" value="Znf_CCHC_sf"/>
</dbReference>
<keyword evidence="1" id="KW-0862">Zinc</keyword>
<keyword evidence="5" id="KW-1185">Reference proteome</keyword>
<dbReference type="AlphaFoldDB" id="A0A553NX83"/>
<dbReference type="Proteomes" id="UP000318571">
    <property type="component" value="Chromosome 9"/>
</dbReference>
<feature type="compositionally biased region" description="Acidic residues" evidence="2">
    <location>
        <begin position="253"/>
        <end position="276"/>
    </location>
</feature>
<evidence type="ECO:0000313" key="4">
    <source>
        <dbReference type="EMBL" id="TRY70034.1"/>
    </source>
</evidence>
<dbReference type="InterPro" id="IPR001878">
    <property type="entry name" value="Znf_CCHC"/>
</dbReference>
<organism evidence="4 5">
    <name type="scientific">Tigriopus californicus</name>
    <name type="common">Marine copepod</name>
    <dbReference type="NCBI Taxonomy" id="6832"/>
    <lineage>
        <taxon>Eukaryota</taxon>
        <taxon>Metazoa</taxon>
        <taxon>Ecdysozoa</taxon>
        <taxon>Arthropoda</taxon>
        <taxon>Crustacea</taxon>
        <taxon>Multicrustacea</taxon>
        <taxon>Hexanauplia</taxon>
        <taxon>Copepoda</taxon>
        <taxon>Harpacticoida</taxon>
        <taxon>Harpacticidae</taxon>
        <taxon>Tigriopus</taxon>
    </lineage>
</organism>
<evidence type="ECO:0000313" key="5">
    <source>
        <dbReference type="Proteomes" id="UP000318571"/>
    </source>
</evidence>
<evidence type="ECO:0000256" key="2">
    <source>
        <dbReference type="SAM" id="MobiDB-lite"/>
    </source>
</evidence>
<dbReference type="PROSITE" id="PS50158">
    <property type="entry name" value="ZF_CCHC"/>
    <property type="match status" value="1"/>
</dbReference>
<name>A0A553NX83_TIGCA</name>
<keyword evidence="1" id="KW-0863">Zinc-finger</keyword>
<proteinExistence type="predicted"/>
<reference evidence="4 5" key="1">
    <citation type="journal article" date="2018" name="Nat. Ecol. Evol.">
        <title>Genomic signatures of mitonuclear coevolution across populations of Tigriopus californicus.</title>
        <authorList>
            <person name="Barreto F.S."/>
            <person name="Watson E.T."/>
            <person name="Lima T.G."/>
            <person name="Willett C.S."/>
            <person name="Edmands S."/>
            <person name="Li W."/>
            <person name="Burton R.S."/>
        </authorList>
    </citation>
    <scope>NUCLEOTIDE SEQUENCE [LARGE SCALE GENOMIC DNA]</scope>
    <source>
        <strain evidence="4 5">San Diego</strain>
    </source>
</reference>
<dbReference type="SMART" id="SM00343">
    <property type="entry name" value="ZnF_C2HC"/>
    <property type="match status" value="1"/>
</dbReference>
<feature type="domain" description="CCHC-type" evidence="3">
    <location>
        <begin position="200"/>
        <end position="216"/>
    </location>
</feature>
<sequence>MTVHSPKVPRQPLVVATSPEVGIVPTTSYANAASKARNRRHATVMVEYSCDQVEAFLPWSVLVDFVFTDVKIRKSEIAAIMTSRGTASATVRIHTHHEVDVKARYGNGFEFSCSFGDMNWRCVVRGAQRFSALRFHNVHGEIPVEELAKATTSFAELKSTISDEVFEDFHDRRLPGIPNGNMRALVGSKKIWISHRDQIRRCFRCRAEGHMKKECPLVNIIPGEGRIYHHLSRQHQDREELVEEGKQGVNMVEEQDGNQDREEEQQGEGEHEEEDQEQHGEGDQEEQDKLLVQDEFADHHQQQEPECQRTEPRNEGSKPLMTTRSRSTAKRDDPNLCVSEGPAQSGLNDPKNRVRGRGGSNKVAE</sequence>
<comment type="caution">
    <text evidence="4">The sequence shown here is derived from an EMBL/GenBank/DDBJ whole genome shotgun (WGS) entry which is preliminary data.</text>
</comment>
<dbReference type="GO" id="GO:0008270">
    <property type="term" value="F:zinc ion binding"/>
    <property type="evidence" value="ECO:0007669"/>
    <property type="project" value="UniProtKB-KW"/>
</dbReference>
<evidence type="ECO:0000259" key="3">
    <source>
        <dbReference type="PROSITE" id="PS50158"/>
    </source>
</evidence>
<dbReference type="EMBL" id="VCGU01000009">
    <property type="protein sequence ID" value="TRY70034.1"/>
    <property type="molecule type" value="Genomic_DNA"/>
</dbReference>